<name>A0A1S9U6B9_BACCE</name>
<evidence type="ECO:0000313" key="2">
    <source>
        <dbReference type="Proteomes" id="UP000191124"/>
    </source>
</evidence>
<comment type="caution">
    <text evidence="1">The sequence shown here is derived from an EMBL/GenBank/DDBJ whole genome shotgun (WGS) entry which is preliminary data.</text>
</comment>
<reference evidence="1 2" key="1">
    <citation type="submission" date="2017-01" db="EMBL/GenBank/DDBJ databases">
        <title>Bacillus cereus isolates.</title>
        <authorList>
            <person name="Beno S.M."/>
        </authorList>
    </citation>
    <scope>NUCLEOTIDE SEQUENCE [LARGE SCALE GENOMIC DNA]</scope>
    <source>
        <strain evidence="1 2">FSL M7-1219</strain>
    </source>
</reference>
<proteinExistence type="predicted"/>
<gene>
    <name evidence="1" type="ORF">BW892_27185</name>
</gene>
<accession>A0A1S9U6B9</accession>
<protein>
    <submittedName>
        <fullName evidence="1">Uncharacterized protein</fullName>
    </submittedName>
</protein>
<sequence length="115" mass="13359">MKSTTEKLEFVIRSKDPEFEEFVIRSKDPEFEEFVESLLKCERLEGKAVIGIAKAIVAGNNLSKDQIDTFIKYGLLKDNYVEECEMCLIPIPWSEMLYALDDNLCDHCRNMIEED</sequence>
<dbReference type="EMBL" id="MUAL01000128">
    <property type="protein sequence ID" value="OOR17712.1"/>
    <property type="molecule type" value="Genomic_DNA"/>
</dbReference>
<dbReference type="AlphaFoldDB" id="A0A1S9U6B9"/>
<dbReference type="Proteomes" id="UP000191124">
    <property type="component" value="Unassembled WGS sequence"/>
</dbReference>
<organism evidence="1 2">
    <name type="scientific">Bacillus cereus</name>
    <dbReference type="NCBI Taxonomy" id="1396"/>
    <lineage>
        <taxon>Bacteria</taxon>
        <taxon>Bacillati</taxon>
        <taxon>Bacillota</taxon>
        <taxon>Bacilli</taxon>
        <taxon>Bacillales</taxon>
        <taxon>Bacillaceae</taxon>
        <taxon>Bacillus</taxon>
        <taxon>Bacillus cereus group</taxon>
    </lineage>
</organism>
<evidence type="ECO:0000313" key="1">
    <source>
        <dbReference type="EMBL" id="OOR17712.1"/>
    </source>
</evidence>
<dbReference type="RefSeq" id="WP_142953761.1">
    <property type="nucleotide sequence ID" value="NZ_MUAL01000128.1"/>
</dbReference>